<organism evidence="2 3">
    <name type="scientific">Scheffersomyces stipitis (strain ATCC 58785 / CBS 6054 / NBRC 10063 / NRRL Y-11545)</name>
    <name type="common">Yeast</name>
    <name type="synonym">Pichia stipitis</name>
    <dbReference type="NCBI Taxonomy" id="322104"/>
    <lineage>
        <taxon>Eukaryota</taxon>
        <taxon>Fungi</taxon>
        <taxon>Dikarya</taxon>
        <taxon>Ascomycota</taxon>
        <taxon>Saccharomycotina</taxon>
        <taxon>Pichiomycetes</taxon>
        <taxon>Debaryomycetaceae</taxon>
        <taxon>Scheffersomyces</taxon>
    </lineage>
</organism>
<dbReference type="EMBL" id="AAVQ01000002">
    <property type="protein sequence ID" value="EAZ62987.2"/>
    <property type="molecule type" value="Genomic_DNA"/>
</dbReference>
<dbReference type="Proteomes" id="UP000002258">
    <property type="component" value="Chromosome 1"/>
</dbReference>
<gene>
    <name evidence="2" type="ORF">PICST_28847</name>
</gene>
<feature type="region of interest" description="Disordered" evidence="1">
    <location>
        <begin position="1"/>
        <end position="31"/>
    </location>
</feature>
<accession>A3GH44</accession>
<dbReference type="STRING" id="322104.A3GH44"/>
<reference evidence="2 3" key="1">
    <citation type="journal article" date="2007" name="Nat. Biotechnol.">
        <title>Genome sequence of the lignocellulose-bioconverting and xylose-fermenting yeast Pichia stipitis.</title>
        <authorList>
            <person name="Jeffries T.W."/>
            <person name="Grigoriev I.V."/>
            <person name="Grimwood J."/>
            <person name="Laplaza J.M."/>
            <person name="Aerts A."/>
            <person name="Salamov A."/>
            <person name="Schmutz J."/>
            <person name="Lindquist E."/>
            <person name="Dehal P."/>
            <person name="Shapiro H."/>
            <person name="Jin Y.S."/>
            <person name="Passoth V."/>
            <person name="Richardson P.M."/>
        </authorList>
    </citation>
    <scope>NUCLEOTIDE SEQUENCE [LARGE SCALE GENOMIC DNA]</scope>
    <source>
        <strain evidence="3">ATCC 58785 / CBS 6054 / NBRC 10063 / NRRL Y-11545</strain>
    </source>
</reference>
<dbReference type="eggNOG" id="ENOG502SFE2">
    <property type="taxonomic scope" value="Eukaryota"/>
</dbReference>
<dbReference type="Pfam" id="PF10175">
    <property type="entry name" value="MPP6"/>
    <property type="match status" value="1"/>
</dbReference>
<dbReference type="RefSeq" id="XP_001387010.2">
    <property type="nucleotide sequence ID" value="XM_001386973.1"/>
</dbReference>
<dbReference type="OMA" id="VNVCTEL"/>
<dbReference type="InParanoid" id="A3GH44"/>
<dbReference type="OrthoDB" id="4084022at2759"/>
<dbReference type="GeneID" id="4851593"/>
<evidence type="ECO:0000313" key="2">
    <source>
        <dbReference type="EMBL" id="EAZ62987.2"/>
    </source>
</evidence>
<protein>
    <submittedName>
        <fullName evidence="2">Uncharacterized protein</fullName>
    </submittedName>
</protein>
<dbReference type="KEGG" id="pic:PICST_28847"/>
<evidence type="ECO:0000313" key="3">
    <source>
        <dbReference type="Proteomes" id="UP000002258"/>
    </source>
</evidence>
<evidence type="ECO:0000256" key="1">
    <source>
        <dbReference type="SAM" id="MobiDB-lite"/>
    </source>
</evidence>
<dbReference type="AlphaFoldDB" id="A3GH44"/>
<comment type="caution">
    <text evidence="2">The sequence shown here is derived from an EMBL/GenBank/DDBJ whole genome shotgun (WGS) entry which is preliminary data.</text>
</comment>
<proteinExistence type="predicted"/>
<feature type="compositionally biased region" description="Basic and acidic residues" evidence="1">
    <location>
        <begin position="14"/>
        <end position="31"/>
    </location>
</feature>
<keyword evidence="3" id="KW-1185">Reference proteome</keyword>
<dbReference type="HOGENOM" id="CLU_151464_0_0_1"/>
<sequence>MSNLSSRVMNMKFMSKDSKDKSKEEEKVKVKDSSEWVLPKSAILLKRAKASNVVQNVGYASVNSFANANSINDNEVPIPTARKTWGAPTVSKQQMDVPKIELTRLKDSVNVCTELKID</sequence>
<name>A3GH44_PICST</name>